<evidence type="ECO:0000313" key="3">
    <source>
        <dbReference type="Proteomes" id="UP000324800"/>
    </source>
</evidence>
<dbReference type="OrthoDB" id="286107at2759"/>
<feature type="compositionally biased region" description="Low complexity" evidence="1">
    <location>
        <begin position="242"/>
        <end position="253"/>
    </location>
</feature>
<comment type="caution">
    <text evidence="2">The sequence shown here is derived from an EMBL/GenBank/DDBJ whole genome shotgun (WGS) entry which is preliminary data.</text>
</comment>
<dbReference type="GO" id="GO:0030286">
    <property type="term" value="C:dynein complex"/>
    <property type="evidence" value="ECO:0007669"/>
    <property type="project" value="InterPro"/>
</dbReference>
<feature type="non-terminal residue" evidence="2">
    <location>
        <position position="456"/>
    </location>
</feature>
<protein>
    <recommendedName>
        <fullName evidence="4">Dynein heavy chain</fullName>
    </recommendedName>
</protein>
<dbReference type="AlphaFoldDB" id="A0A5J4TRZ8"/>
<dbReference type="GO" id="GO:0007018">
    <property type="term" value="P:microtubule-based movement"/>
    <property type="evidence" value="ECO:0007669"/>
    <property type="project" value="InterPro"/>
</dbReference>
<dbReference type="PANTHER" id="PTHR22878">
    <property type="entry name" value="DYNEIN HEAVY CHAIN 6, AXONEMAL-LIKE-RELATED"/>
    <property type="match status" value="1"/>
</dbReference>
<reference evidence="2 3" key="1">
    <citation type="submission" date="2019-03" db="EMBL/GenBank/DDBJ databases">
        <title>Single cell metagenomics reveals metabolic interactions within the superorganism composed of flagellate Streblomastix strix and complex community of Bacteroidetes bacteria on its surface.</title>
        <authorList>
            <person name="Treitli S.C."/>
            <person name="Kolisko M."/>
            <person name="Husnik F."/>
            <person name="Keeling P."/>
            <person name="Hampl V."/>
        </authorList>
    </citation>
    <scope>NUCLEOTIDE SEQUENCE [LARGE SCALE GENOMIC DNA]</scope>
    <source>
        <strain evidence="2">ST1C</strain>
    </source>
</reference>
<proteinExistence type="predicted"/>
<dbReference type="PANTHER" id="PTHR22878:SF69">
    <property type="entry name" value="DYNEIN HEAVY CHAIN"/>
    <property type="match status" value="1"/>
</dbReference>
<dbReference type="EMBL" id="SNRW01027373">
    <property type="protein sequence ID" value="KAA6360135.1"/>
    <property type="molecule type" value="Genomic_DNA"/>
</dbReference>
<dbReference type="GO" id="GO:0051959">
    <property type="term" value="F:dynein light intermediate chain binding"/>
    <property type="evidence" value="ECO:0007669"/>
    <property type="project" value="InterPro"/>
</dbReference>
<dbReference type="Proteomes" id="UP000324800">
    <property type="component" value="Unassembled WGS sequence"/>
</dbReference>
<dbReference type="InterPro" id="IPR026983">
    <property type="entry name" value="DHC"/>
</dbReference>
<evidence type="ECO:0000313" key="2">
    <source>
        <dbReference type="EMBL" id="KAA6360135.1"/>
    </source>
</evidence>
<accession>A0A5J4TRZ8</accession>
<name>A0A5J4TRZ8_9EUKA</name>
<evidence type="ECO:0000256" key="1">
    <source>
        <dbReference type="SAM" id="MobiDB-lite"/>
    </source>
</evidence>
<gene>
    <name evidence="2" type="ORF">EZS28_044338</name>
</gene>
<organism evidence="2 3">
    <name type="scientific">Streblomastix strix</name>
    <dbReference type="NCBI Taxonomy" id="222440"/>
    <lineage>
        <taxon>Eukaryota</taxon>
        <taxon>Metamonada</taxon>
        <taxon>Preaxostyla</taxon>
        <taxon>Oxymonadida</taxon>
        <taxon>Streblomastigidae</taxon>
        <taxon>Streblomastix</taxon>
    </lineage>
</organism>
<sequence length="456" mass="51246">MLPVTGGILRAIGGLLRLASNISFVSSKSIEVKIEPGLKTINWNSMSIDAYIQTVGTSLDQFEALLIKGNDTIRYRIATSLWAMEHTELVALPVEQCSIPEYVAGIEDFTKVQGETMQVRNKETETAVVDMIRLILSSMAPAKQISMRDQAKRIYRHFERESFQMLLRTVITSLNTLKTWSEGNVAAIFELTIELEKDKPVLKPSLREIRRSLVNVSKMIISTTKRTYRWTDFEDIIFTSPNGSSVSSSAPSSRDPQLLTSGGRSPSRVSISAQSLISDTASQSAGKKASREIDDPKIFFDLINQGKAPSTLLHVKKESGSAQPGLPTIDEEKESGTEPLFDRIAAHNDVLRCVLLLANSLRQFRHGVKEYVARFNEFKDLWEGDMEQEIAAFVATTPKLEQYQDQVRKYDDIATKVNLIPSQHEVSMFMINSQPIKDTFLELINEWKAHYAQTLH</sequence>
<feature type="compositionally biased region" description="Polar residues" evidence="1">
    <location>
        <begin position="254"/>
        <end position="276"/>
    </location>
</feature>
<dbReference type="GO" id="GO:0045505">
    <property type="term" value="F:dynein intermediate chain binding"/>
    <property type="evidence" value="ECO:0007669"/>
    <property type="project" value="InterPro"/>
</dbReference>
<evidence type="ECO:0008006" key="4">
    <source>
        <dbReference type="Google" id="ProtNLM"/>
    </source>
</evidence>
<feature type="region of interest" description="Disordered" evidence="1">
    <location>
        <begin position="242"/>
        <end position="276"/>
    </location>
</feature>